<protein>
    <submittedName>
        <fullName evidence="2">Uncharacterized protein</fullName>
    </submittedName>
</protein>
<name>A0A0E9TLL3_ANGAN</name>
<organism evidence="2">
    <name type="scientific">Anguilla anguilla</name>
    <name type="common">European freshwater eel</name>
    <name type="synonym">Muraena anguilla</name>
    <dbReference type="NCBI Taxonomy" id="7936"/>
    <lineage>
        <taxon>Eukaryota</taxon>
        <taxon>Metazoa</taxon>
        <taxon>Chordata</taxon>
        <taxon>Craniata</taxon>
        <taxon>Vertebrata</taxon>
        <taxon>Euteleostomi</taxon>
        <taxon>Actinopterygii</taxon>
        <taxon>Neopterygii</taxon>
        <taxon>Teleostei</taxon>
        <taxon>Anguilliformes</taxon>
        <taxon>Anguillidae</taxon>
        <taxon>Anguilla</taxon>
    </lineage>
</organism>
<accession>A0A0E9TLL3</accession>
<dbReference type="EMBL" id="GBXM01054086">
    <property type="protein sequence ID" value="JAH54491.1"/>
    <property type="molecule type" value="Transcribed_RNA"/>
</dbReference>
<reference evidence="2" key="1">
    <citation type="submission" date="2014-11" db="EMBL/GenBank/DDBJ databases">
        <authorList>
            <person name="Amaro Gonzalez C."/>
        </authorList>
    </citation>
    <scope>NUCLEOTIDE SEQUENCE</scope>
</reference>
<sequence length="85" mass="9609">MGSKSLISCGHLAPVGKAVLAHCIRHAHHVAKKINWPHIGYIPWFLLSSFLVIFPTSVHIAEAGTWQRLKNRWFAQPSVQCVAWR</sequence>
<evidence type="ECO:0000256" key="1">
    <source>
        <dbReference type="SAM" id="Phobius"/>
    </source>
</evidence>
<proteinExistence type="predicted"/>
<dbReference type="AlphaFoldDB" id="A0A0E9TLL3"/>
<keyword evidence="1" id="KW-0812">Transmembrane</keyword>
<keyword evidence="1" id="KW-1133">Transmembrane helix</keyword>
<reference evidence="2" key="2">
    <citation type="journal article" date="2015" name="Fish Shellfish Immunol.">
        <title>Early steps in the European eel (Anguilla anguilla)-Vibrio vulnificus interaction in the gills: Role of the RtxA13 toxin.</title>
        <authorList>
            <person name="Callol A."/>
            <person name="Pajuelo D."/>
            <person name="Ebbesson L."/>
            <person name="Teles M."/>
            <person name="MacKenzie S."/>
            <person name="Amaro C."/>
        </authorList>
    </citation>
    <scope>NUCLEOTIDE SEQUENCE</scope>
</reference>
<evidence type="ECO:0000313" key="2">
    <source>
        <dbReference type="EMBL" id="JAH54491.1"/>
    </source>
</evidence>
<feature type="transmembrane region" description="Helical" evidence="1">
    <location>
        <begin position="41"/>
        <end position="61"/>
    </location>
</feature>
<keyword evidence="1" id="KW-0472">Membrane</keyword>